<evidence type="ECO:0000313" key="6">
    <source>
        <dbReference type="EMBL" id="KJV50841.1"/>
    </source>
</evidence>
<accession>A0A0F3M571</accession>
<dbReference type="HAMAP" id="MF_02071">
    <property type="entry name" value="RlpA"/>
    <property type="match status" value="1"/>
</dbReference>
<dbReference type="InterPro" id="IPR012997">
    <property type="entry name" value="RplA"/>
</dbReference>
<keyword evidence="9" id="KW-1185">Reference proteome</keyword>
<dbReference type="GO" id="GO:0000270">
    <property type="term" value="P:peptidoglycan metabolic process"/>
    <property type="evidence" value="ECO:0007669"/>
    <property type="project" value="UniProtKB-UniRule"/>
</dbReference>
<dbReference type="GO" id="GO:0008932">
    <property type="term" value="F:lytic endotransglycosylase activity"/>
    <property type="evidence" value="ECO:0007669"/>
    <property type="project" value="UniProtKB-UniRule"/>
</dbReference>
<dbReference type="PANTHER" id="PTHR34183">
    <property type="entry name" value="ENDOLYTIC PEPTIDOGLYCAN TRANSGLYCOSYLASE RLPA"/>
    <property type="match status" value="1"/>
</dbReference>
<dbReference type="PANTHER" id="PTHR34183:SF1">
    <property type="entry name" value="ENDOLYTIC PEPTIDOGLYCAN TRANSGLYCOSYLASE RLPA"/>
    <property type="match status" value="1"/>
</dbReference>
<proteinExistence type="inferred from homology"/>
<dbReference type="EMBL" id="LANO01000063">
    <property type="protein sequence ID" value="KJV50841.1"/>
    <property type="molecule type" value="Genomic_DNA"/>
</dbReference>
<feature type="domain" description="RlpA-like protein double-psi beta-barrel" evidence="5">
    <location>
        <begin position="74"/>
        <end position="163"/>
    </location>
</feature>
<keyword evidence="3" id="KW-0732">Signal</keyword>
<sequence precursor="true">MNLFQKINMQLIGFAASILLYNLPSICIAAQNNSICQINKQLLIMSEGHYKIGKPYKINGKVYSPKQVANNFQQVGYASWYSCKNSNSKTANSDTFNPSHLTAAHHILPMPSIIKVTNLQNTRTLILMVNDRGPFAKRRVLDISRRGAELLGFIRQGVTKVKIELMHSETQKLLNMILFNVPKSIIAKNILCSTDYYIKSLNMKHKTSYYYIMLKNKRKQQ</sequence>
<comment type="similarity">
    <text evidence="3 4">Belongs to the RlpA family.</text>
</comment>
<evidence type="ECO:0000313" key="9">
    <source>
        <dbReference type="Proteomes" id="UP000244959"/>
    </source>
</evidence>
<dbReference type="Proteomes" id="UP000033769">
    <property type="component" value="Unassembled WGS sequence"/>
</dbReference>
<evidence type="ECO:0000259" key="5">
    <source>
        <dbReference type="Pfam" id="PF03330"/>
    </source>
</evidence>
<evidence type="ECO:0000256" key="2">
    <source>
        <dbReference type="ARBA" id="ARBA00023316"/>
    </source>
</evidence>
<dbReference type="EMBL" id="LS398551">
    <property type="protein sequence ID" value="SPR04297.1"/>
    <property type="molecule type" value="Genomic_DNA"/>
</dbReference>
<dbReference type="InterPro" id="IPR036908">
    <property type="entry name" value="RlpA-like_sf"/>
</dbReference>
<dbReference type="PATRIC" id="fig|1359184.3.peg.2762"/>
<dbReference type="InterPro" id="IPR034718">
    <property type="entry name" value="RlpA"/>
</dbReference>
<dbReference type="NCBIfam" id="TIGR00413">
    <property type="entry name" value="rlpA"/>
    <property type="match status" value="1"/>
</dbReference>
<dbReference type="InterPro" id="IPR009009">
    <property type="entry name" value="RlpA-like_DPBB"/>
</dbReference>
<keyword evidence="1 3" id="KW-0456">Lyase</keyword>
<dbReference type="EC" id="4.2.2.-" evidence="3"/>
<dbReference type="AlphaFoldDB" id="A0A0F3M571"/>
<comment type="function">
    <text evidence="3">Lytic transglycosylase with a strong preference for naked glycan strands that lack stem peptides.</text>
</comment>
<gene>
    <name evidence="3 6" type="primary">rlpA</name>
    <name evidence="7" type="ORF">GILLIAM_00639</name>
    <name evidence="6" type="ORF">OTSGILL_2720</name>
</gene>
<keyword evidence="2 3" id="KW-0961">Cell wall biogenesis/degradation</keyword>
<name>A0A0F3M571_ORITS</name>
<protein>
    <recommendedName>
        <fullName evidence="3">Endolytic peptidoglycan transglycosylase RlpA</fullName>
        <ecNumber evidence="3">4.2.2.-</ecNumber>
    </recommendedName>
</protein>
<dbReference type="GO" id="GO:0071555">
    <property type="term" value="P:cell wall organization"/>
    <property type="evidence" value="ECO:0007669"/>
    <property type="project" value="UniProtKB-KW"/>
</dbReference>
<reference evidence="6 8" key="1">
    <citation type="submission" date="2015-02" db="EMBL/GenBank/DDBJ databases">
        <title>Genome Sequencing of Rickettsiales.</title>
        <authorList>
            <person name="Daugherty S.C."/>
            <person name="Su Q."/>
            <person name="Abolude K."/>
            <person name="Beier-Sexton M."/>
            <person name="Carlyon J.A."/>
            <person name="Carter R."/>
            <person name="Day N.P."/>
            <person name="Dumler S.J."/>
            <person name="Dyachenko V."/>
            <person name="Godinez A."/>
            <person name="Kurtti T.J."/>
            <person name="Lichay M."/>
            <person name="Mullins K.E."/>
            <person name="Ott S."/>
            <person name="Pappas-Brown V."/>
            <person name="Paris D.H."/>
            <person name="Patel P."/>
            <person name="Richards A.L."/>
            <person name="Sadzewicz L."/>
            <person name="Sears K."/>
            <person name="Seidman D."/>
            <person name="Sengamalay N."/>
            <person name="Stenos J."/>
            <person name="Tallon L.J."/>
            <person name="Vincent G."/>
            <person name="Fraser C.M."/>
            <person name="Munderloh U."/>
            <person name="Dunning-Hotopp J.C."/>
        </authorList>
    </citation>
    <scope>NUCLEOTIDE SEQUENCE [LARGE SCALE GENOMIC DNA]</scope>
    <source>
        <strain evidence="6 8">Gilliam</strain>
    </source>
</reference>
<dbReference type="Pfam" id="PF03330">
    <property type="entry name" value="DPBB_1"/>
    <property type="match status" value="1"/>
</dbReference>
<dbReference type="Gene3D" id="2.40.40.10">
    <property type="entry name" value="RlpA-like domain"/>
    <property type="match status" value="1"/>
</dbReference>
<dbReference type="SUPFAM" id="SSF50685">
    <property type="entry name" value="Barwin-like endoglucanases"/>
    <property type="match status" value="1"/>
</dbReference>
<dbReference type="CDD" id="cd22268">
    <property type="entry name" value="DPBB_RlpA-like"/>
    <property type="match status" value="1"/>
</dbReference>
<organism evidence="6 8">
    <name type="scientific">Orientia tsutsugamushi str. Gilliam</name>
    <dbReference type="NCBI Taxonomy" id="1359184"/>
    <lineage>
        <taxon>Bacteria</taxon>
        <taxon>Pseudomonadati</taxon>
        <taxon>Pseudomonadota</taxon>
        <taxon>Alphaproteobacteria</taxon>
        <taxon>Rickettsiales</taxon>
        <taxon>Rickettsiaceae</taxon>
        <taxon>Rickettsieae</taxon>
        <taxon>Orientia</taxon>
    </lineage>
</organism>
<evidence type="ECO:0000256" key="1">
    <source>
        <dbReference type="ARBA" id="ARBA00023239"/>
    </source>
</evidence>
<dbReference type="RefSeq" id="WP_012461375.1">
    <property type="nucleotide sequence ID" value="NZ_LS398551.1"/>
</dbReference>
<dbReference type="Proteomes" id="UP000244959">
    <property type="component" value="Chromosome I"/>
</dbReference>
<feature type="signal peptide" evidence="3">
    <location>
        <begin position="1"/>
        <end position="29"/>
    </location>
</feature>
<evidence type="ECO:0000313" key="7">
    <source>
        <dbReference type="EMBL" id="SPR04297.1"/>
    </source>
</evidence>
<reference evidence="9" key="2">
    <citation type="submission" date="2018-03" db="EMBL/GenBank/DDBJ databases">
        <authorList>
            <person name="Batty M. E."/>
            <person name="Batty M E."/>
        </authorList>
    </citation>
    <scope>NUCLEOTIDE SEQUENCE [LARGE SCALE GENOMIC DNA]</scope>
    <source>
        <strain evidence="9">Gilliam</strain>
    </source>
</reference>
<feature type="chain" id="PRO_5042622428" description="Endolytic peptidoglycan transglycosylase RlpA" evidence="3">
    <location>
        <begin position="30"/>
        <end position="221"/>
    </location>
</feature>
<reference evidence="7" key="3">
    <citation type="submission" date="2018-03" db="EMBL/GenBank/DDBJ databases">
        <authorList>
            <person name="Keele B.F."/>
        </authorList>
    </citation>
    <scope>NUCLEOTIDE SEQUENCE [LARGE SCALE GENOMIC DNA]</scope>
    <source>
        <strain evidence="7">Gilliam</strain>
    </source>
</reference>
<evidence type="ECO:0000313" key="8">
    <source>
        <dbReference type="Proteomes" id="UP000033769"/>
    </source>
</evidence>
<keyword evidence="7" id="KW-0449">Lipoprotein</keyword>
<evidence type="ECO:0000256" key="3">
    <source>
        <dbReference type="HAMAP-Rule" id="MF_02071"/>
    </source>
</evidence>
<evidence type="ECO:0000256" key="4">
    <source>
        <dbReference type="RuleBase" id="RU003495"/>
    </source>
</evidence>